<name>A0A143DD35_9PROT</name>
<dbReference type="AlphaFoldDB" id="A0A143DD35"/>
<dbReference type="InterPro" id="IPR019887">
    <property type="entry name" value="Tscrpt_reg_AsnC/Lrp_C"/>
</dbReference>
<keyword evidence="3" id="KW-1185">Reference proteome</keyword>
<accession>A0A143DD35</accession>
<dbReference type="Pfam" id="PF01037">
    <property type="entry name" value="AsnC_trans_reg"/>
    <property type="match status" value="1"/>
</dbReference>
<dbReference type="Gene3D" id="3.30.70.920">
    <property type="match status" value="1"/>
</dbReference>
<dbReference type="STRING" id="1549855.AY555_02200"/>
<dbReference type="GeneID" id="53315963"/>
<dbReference type="SUPFAM" id="SSF54909">
    <property type="entry name" value="Dimeric alpha+beta barrel"/>
    <property type="match status" value="1"/>
</dbReference>
<dbReference type="RefSeq" id="WP_066132845.1">
    <property type="nucleotide sequence ID" value="NZ_CP014525.1"/>
</dbReference>
<evidence type="ECO:0000313" key="2">
    <source>
        <dbReference type="EMBL" id="AMW34183.1"/>
    </source>
</evidence>
<dbReference type="Proteomes" id="UP000076066">
    <property type="component" value="Chromosome"/>
</dbReference>
<feature type="domain" description="Transcription regulator AsnC/Lrp ligand binding" evidence="1">
    <location>
        <begin position="6"/>
        <end position="77"/>
    </location>
</feature>
<organism evidence="2 3">
    <name type="scientific">Haematospirillum jordaniae</name>
    <dbReference type="NCBI Taxonomy" id="1549855"/>
    <lineage>
        <taxon>Bacteria</taxon>
        <taxon>Pseudomonadati</taxon>
        <taxon>Pseudomonadota</taxon>
        <taxon>Alphaproteobacteria</taxon>
        <taxon>Rhodospirillales</taxon>
        <taxon>Novispirillaceae</taxon>
        <taxon>Haematospirillum</taxon>
    </lineage>
</organism>
<protein>
    <submittedName>
        <fullName evidence="2">AsnC family transcriptional regulator</fullName>
    </submittedName>
</protein>
<dbReference type="KEGG" id="hjo:AY555_02200"/>
<dbReference type="OrthoDB" id="9799041at2"/>
<reference evidence="2 3" key="1">
    <citation type="submission" date="2016-02" db="EMBL/GenBank/DDBJ databases">
        <title>Complete Genome of H5569, the type strain of the newly described species Haematospirillium jordaniae.</title>
        <authorList>
            <person name="Nicholson A.C."/>
            <person name="Humrighouse B.W."/>
            <person name="Loparov V."/>
            <person name="McQuiston J.R."/>
        </authorList>
    </citation>
    <scope>NUCLEOTIDE SEQUENCE [LARGE SCALE GENOMIC DNA]</scope>
    <source>
        <strain evidence="2 3">H5569</strain>
    </source>
</reference>
<evidence type="ECO:0000259" key="1">
    <source>
        <dbReference type="Pfam" id="PF01037"/>
    </source>
</evidence>
<gene>
    <name evidence="2" type="ORF">AY555_02200</name>
</gene>
<evidence type="ECO:0000313" key="3">
    <source>
        <dbReference type="Proteomes" id="UP000076066"/>
    </source>
</evidence>
<proteinExistence type="predicted"/>
<sequence length="87" mass="9728">MKPVFVMIKCHPGQAYRVAEQAVEKISSISEIYSISGSYDLMAKFYLEDETDTGRFVTEQVQTLSGVADTFTVITFNAFTVPQHGKK</sequence>
<dbReference type="InterPro" id="IPR011008">
    <property type="entry name" value="Dimeric_a/b-barrel"/>
</dbReference>
<dbReference type="EMBL" id="CP014525">
    <property type="protein sequence ID" value="AMW34183.1"/>
    <property type="molecule type" value="Genomic_DNA"/>
</dbReference>